<protein>
    <submittedName>
        <fullName evidence="3">VPLPA-CTERM sorting domain-containing protein</fullName>
    </submittedName>
</protein>
<keyword evidence="4" id="KW-1185">Reference proteome</keyword>
<feature type="transmembrane region" description="Helical" evidence="1">
    <location>
        <begin position="130"/>
        <end position="149"/>
    </location>
</feature>
<organism evidence="3 4">
    <name type="scientific">Hwanghaeella grinnelliae</name>
    <dbReference type="NCBI Taxonomy" id="2500179"/>
    <lineage>
        <taxon>Bacteria</taxon>
        <taxon>Pseudomonadati</taxon>
        <taxon>Pseudomonadota</taxon>
        <taxon>Alphaproteobacteria</taxon>
        <taxon>Rhodospirillales</taxon>
        <taxon>Rhodospirillaceae</taxon>
        <taxon>Hwanghaeella</taxon>
    </lineage>
</organism>
<dbReference type="Proteomes" id="UP000287447">
    <property type="component" value="Unassembled WGS sequence"/>
</dbReference>
<evidence type="ECO:0000256" key="1">
    <source>
        <dbReference type="SAM" id="Phobius"/>
    </source>
</evidence>
<name>A0A437QKZ8_9PROT</name>
<proteinExistence type="predicted"/>
<dbReference type="AlphaFoldDB" id="A0A437QKZ8"/>
<comment type="caution">
    <text evidence="3">The sequence shown here is derived from an EMBL/GenBank/DDBJ whole genome shotgun (WGS) entry which is preliminary data.</text>
</comment>
<keyword evidence="1" id="KW-0472">Membrane</keyword>
<dbReference type="OrthoDB" id="7854275at2"/>
<keyword evidence="2" id="KW-0732">Signal</keyword>
<feature type="signal peptide" evidence="2">
    <location>
        <begin position="1"/>
        <end position="22"/>
    </location>
</feature>
<reference evidence="4" key="1">
    <citation type="submission" date="2019-01" db="EMBL/GenBank/DDBJ databases">
        <title>Gri0909 isolated from a small marine red alga.</title>
        <authorList>
            <person name="Kim J."/>
            <person name="Jeong S.E."/>
            <person name="Jeon C.O."/>
        </authorList>
    </citation>
    <scope>NUCLEOTIDE SEQUENCE [LARGE SCALE GENOMIC DNA]</scope>
    <source>
        <strain evidence="4">Gri0909</strain>
    </source>
</reference>
<keyword evidence="1" id="KW-0812">Transmembrane</keyword>
<sequence>MFKNLSVIALVCAILVPASAQAALFRIEATSVVPAYTDFVLEFDDLDGDNLYSTNEQTFFSGVTLIQPTFTFFFDELRRFEPTDGVSDDVGTGILFFVVEDGSSAGTNAPVSAFSFELSAVGGDGPVSTVPLPAAAWMYIAGILGLGYLHRAHKRKH</sequence>
<dbReference type="RefSeq" id="WP_127767500.1">
    <property type="nucleotide sequence ID" value="NZ_SADE01000003.1"/>
</dbReference>
<feature type="chain" id="PRO_5019486770" evidence="2">
    <location>
        <begin position="23"/>
        <end position="157"/>
    </location>
</feature>
<accession>A0A437QKZ8</accession>
<dbReference type="EMBL" id="SADE01000003">
    <property type="protein sequence ID" value="RVU35179.1"/>
    <property type="molecule type" value="Genomic_DNA"/>
</dbReference>
<dbReference type="InterPro" id="IPR022472">
    <property type="entry name" value="VPLPA-CTERM"/>
</dbReference>
<dbReference type="NCBIfam" id="TIGR03370">
    <property type="entry name" value="VPLPA-CTERM"/>
    <property type="match status" value="1"/>
</dbReference>
<gene>
    <name evidence="3" type="ORF">EOI86_20400</name>
</gene>
<evidence type="ECO:0000313" key="4">
    <source>
        <dbReference type="Proteomes" id="UP000287447"/>
    </source>
</evidence>
<evidence type="ECO:0000313" key="3">
    <source>
        <dbReference type="EMBL" id="RVU35179.1"/>
    </source>
</evidence>
<keyword evidence="1" id="KW-1133">Transmembrane helix</keyword>
<evidence type="ECO:0000256" key="2">
    <source>
        <dbReference type="SAM" id="SignalP"/>
    </source>
</evidence>